<proteinExistence type="predicted"/>
<reference evidence="3 4" key="1">
    <citation type="submission" date="2018-05" db="EMBL/GenBank/DDBJ databases">
        <title>Genome sequencing and assembly of the regulated plant pathogen Lachnellula willkommii and related sister species for the development of diagnostic species identification markers.</title>
        <authorList>
            <person name="Giroux E."/>
            <person name="Bilodeau G."/>
        </authorList>
    </citation>
    <scope>NUCLEOTIDE SEQUENCE [LARGE SCALE GENOMIC DNA]</scope>
    <source>
        <strain evidence="3 4">CBS 172.35</strain>
    </source>
</reference>
<evidence type="ECO:0000313" key="4">
    <source>
        <dbReference type="Proteomes" id="UP000315522"/>
    </source>
</evidence>
<sequence>MSQSSTHYVADNSAKLLKEGAAELSPVPASSHSTLVGETELSTFDAAQTFPGLSEPPELKPVAPDQEAHQLQQSHECFATKLPSYDGENVFEPIERPPDKLCVHCQNVFDHWDKISRDRRGRFEHCESEDALKSSAEGGCGLCAQFLKSYQESQQSFYNDIIGEDGKLPSGGVLILRSGPEISFNGILQSGCRSDYWRIGLVFTMNLDDSSSDSSSLSDDPGRFGYRIFIVDMSPAPHTASLYDAPQVSSRSTKDALPLSRIWLRQCIEEHGHTTEEHQSPTRLIFLGDNEVRLTLAQELDECPKYATLSHCWGSVLFETLKTGNLKAFRKRLPSTALTKTFRDAIDTSRYLGFQYLWIDSLCIIQDDPNDWDIEASLMADVYGNSSLNIAASGAADGNAGLFFARDSFWRCQIQLKDDDKSSLYDFAISASRLDKIGSYTASPKFTFYSNASLMGIKFYPCDCIGVVPEHDWDCLPKPPFDYHGWMKMIQIYSRCKITYSGDKLVAISGLARKSQSQTNGEYIAGLWRNDLEIQLCWFTICTEHRIVPYVAPTWSWASVDGMVQFDSVRYEEKHILHITVLDVQVTHVSQNIFGQISGARLRLLCDYFVRSIIQVSERFNPVLLNFAGMSIETLDVTFDSLSTSQGQAVDAFILPMKMCSRGKQMFGLLLEPIGGEVGVYQRIGSFELSGKDFKEFRWAYQSGAFYPEDRECVENYMNDGGKQFVVDII</sequence>
<accession>A0A559M8X2</accession>
<evidence type="ECO:0000256" key="1">
    <source>
        <dbReference type="SAM" id="MobiDB-lite"/>
    </source>
</evidence>
<name>A0A559M8X2_9HELO</name>
<comment type="caution">
    <text evidence="3">The sequence shown here is derived from an EMBL/GenBank/DDBJ whole genome shotgun (WGS) entry which is preliminary data.</text>
</comment>
<keyword evidence="4" id="KW-1185">Reference proteome</keyword>
<feature type="domain" description="Heterokaryon incompatibility" evidence="2">
    <location>
        <begin position="306"/>
        <end position="421"/>
    </location>
</feature>
<dbReference type="AlphaFoldDB" id="A0A559M8X2"/>
<evidence type="ECO:0000259" key="2">
    <source>
        <dbReference type="Pfam" id="PF06985"/>
    </source>
</evidence>
<dbReference type="EMBL" id="QGML01001263">
    <property type="protein sequence ID" value="TVY89411.1"/>
    <property type="molecule type" value="Genomic_DNA"/>
</dbReference>
<evidence type="ECO:0000313" key="3">
    <source>
        <dbReference type="EMBL" id="TVY89411.1"/>
    </source>
</evidence>
<dbReference type="InterPro" id="IPR010730">
    <property type="entry name" value="HET"/>
</dbReference>
<organism evidence="3 4">
    <name type="scientific">Lachnellula willkommii</name>
    <dbReference type="NCBI Taxonomy" id="215461"/>
    <lineage>
        <taxon>Eukaryota</taxon>
        <taxon>Fungi</taxon>
        <taxon>Dikarya</taxon>
        <taxon>Ascomycota</taxon>
        <taxon>Pezizomycotina</taxon>
        <taxon>Leotiomycetes</taxon>
        <taxon>Helotiales</taxon>
        <taxon>Lachnaceae</taxon>
        <taxon>Lachnellula</taxon>
    </lineage>
</organism>
<dbReference type="PANTHER" id="PTHR33112">
    <property type="entry name" value="DOMAIN PROTEIN, PUTATIVE-RELATED"/>
    <property type="match status" value="1"/>
</dbReference>
<dbReference type="Pfam" id="PF06985">
    <property type="entry name" value="HET"/>
    <property type="match status" value="1"/>
</dbReference>
<protein>
    <recommendedName>
        <fullName evidence="2">Heterokaryon incompatibility domain-containing protein</fullName>
    </recommendedName>
</protein>
<feature type="region of interest" description="Disordered" evidence="1">
    <location>
        <begin position="48"/>
        <end position="72"/>
    </location>
</feature>
<dbReference type="PANTHER" id="PTHR33112:SF15">
    <property type="entry name" value="HETEROKARYON INCOMPATIBILITY DOMAIN-CONTAINING PROTEIN"/>
    <property type="match status" value="1"/>
</dbReference>
<dbReference type="Proteomes" id="UP000315522">
    <property type="component" value="Unassembled WGS sequence"/>
</dbReference>
<gene>
    <name evidence="3" type="ORF">LAWI1_G006046</name>
</gene>